<protein>
    <submittedName>
        <fullName evidence="1">Uncharacterized protein</fullName>
    </submittedName>
</protein>
<proteinExistence type="predicted"/>
<name>A0A024QHR6_9BACI</name>
<dbReference type="STRING" id="1462526.BN990_04132"/>
<reference evidence="2" key="2">
    <citation type="submission" date="2014-05" db="EMBL/GenBank/DDBJ databases">
        <title>Draft genome sequence of Virgibacillus massiliensis Vm-5.</title>
        <authorList>
            <person name="Khelaifia S."/>
            <person name="Croce O."/>
            <person name="Lagier J.C."/>
            <person name="Raoult D."/>
        </authorList>
    </citation>
    <scope>NUCLEOTIDE SEQUENCE [LARGE SCALE GENOMIC DNA]</scope>
    <source>
        <strain evidence="2">Vm-5</strain>
    </source>
</reference>
<evidence type="ECO:0000313" key="1">
    <source>
        <dbReference type="EMBL" id="CDQ41755.1"/>
    </source>
</evidence>
<sequence length="134" mass="15959">MELVEAYLESVNERPIIKKDKQYGKYNEFLSHPHHAYILDINKRRFEETKLIIISMSTNNDYVYTMGSTIPHQTRTWEVVFEIAELSEPLESLNYRNHIRIVTQKYEIEGTIMDINQDEFELIANGFKTFNVMH</sequence>
<dbReference type="Proteomes" id="UP000028875">
    <property type="component" value="Unassembled WGS sequence"/>
</dbReference>
<comment type="caution">
    <text evidence="1">The sequence shown here is derived from an EMBL/GenBank/DDBJ whole genome shotgun (WGS) entry which is preliminary data.</text>
</comment>
<organism evidence="1 2">
    <name type="scientific">Virgibacillus massiliensis</name>
    <dbReference type="NCBI Taxonomy" id="1462526"/>
    <lineage>
        <taxon>Bacteria</taxon>
        <taxon>Bacillati</taxon>
        <taxon>Bacillota</taxon>
        <taxon>Bacilli</taxon>
        <taxon>Bacillales</taxon>
        <taxon>Bacillaceae</taxon>
        <taxon>Virgibacillus</taxon>
    </lineage>
</organism>
<dbReference type="RefSeq" id="WP_038246514.1">
    <property type="nucleotide sequence ID" value="NZ_BNER01000008.1"/>
</dbReference>
<keyword evidence="2" id="KW-1185">Reference proteome</keyword>
<reference evidence="1 2" key="1">
    <citation type="submission" date="2014-03" db="EMBL/GenBank/DDBJ databases">
        <authorList>
            <person name="Urmite Genomes U."/>
        </authorList>
    </citation>
    <scope>NUCLEOTIDE SEQUENCE [LARGE SCALE GENOMIC DNA]</scope>
    <source>
        <strain evidence="1 2">Vm-5</strain>
    </source>
</reference>
<gene>
    <name evidence="1" type="ORF">BN990_04132</name>
</gene>
<dbReference type="EMBL" id="CCDP010000003">
    <property type="protein sequence ID" value="CDQ41755.1"/>
    <property type="molecule type" value="Genomic_DNA"/>
</dbReference>
<accession>A0A024QHR6</accession>
<evidence type="ECO:0000313" key="2">
    <source>
        <dbReference type="Proteomes" id="UP000028875"/>
    </source>
</evidence>
<dbReference type="AlphaFoldDB" id="A0A024QHR6"/>